<organism evidence="2 3">
    <name type="scientific">Sodalis glossinidius (strain morsitans)</name>
    <dbReference type="NCBI Taxonomy" id="343509"/>
    <lineage>
        <taxon>Bacteria</taxon>
        <taxon>Pseudomonadati</taxon>
        <taxon>Pseudomonadota</taxon>
        <taxon>Gammaproteobacteria</taxon>
        <taxon>Enterobacterales</taxon>
        <taxon>Bruguierivoracaceae</taxon>
        <taxon>Sodalis</taxon>
    </lineage>
</organism>
<name>A0A193QFS1_SODGM</name>
<dbReference type="InterPro" id="IPR025885">
    <property type="entry name" value="PapC_N"/>
</dbReference>
<feature type="domain" description="PapC N-terminal" evidence="1">
    <location>
        <begin position="2"/>
        <end position="55"/>
    </location>
</feature>
<sequence length="56" mass="6320">MFDNGNDVLPGTYSLTVVINDHQIDGQRIIFKKTSNDKFEAVFSCDTLKNWGIAIE</sequence>
<dbReference type="InterPro" id="IPR037224">
    <property type="entry name" value="PapC_N_sf"/>
</dbReference>
<dbReference type="Gene3D" id="3.10.20.410">
    <property type="match status" value="1"/>
</dbReference>
<dbReference type="Pfam" id="PF13954">
    <property type="entry name" value="PapC_N"/>
    <property type="match status" value="1"/>
</dbReference>
<proteinExistence type="predicted"/>
<evidence type="ECO:0000259" key="1">
    <source>
        <dbReference type="Pfam" id="PF13954"/>
    </source>
</evidence>
<protein>
    <submittedName>
        <fullName evidence="2">Fimbrial Usher protein</fullName>
    </submittedName>
</protein>
<reference evidence="2 3" key="1">
    <citation type="submission" date="2015-05" db="EMBL/GenBank/DDBJ databases">
        <authorList>
            <person name="Goodhead I."/>
        </authorList>
    </citation>
    <scope>NUCLEOTIDE SEQUENCE [LARGE SCALE GENOMIC DNA]</scope>
    <source>
        <strain evidence="3">morsitans</strain>
    </source>
</reference>
<dbReference type="EMBL" id="LN854557">
    <property type="protein sequence ID" value="CRL43770.1"/>
    <property type="molecule type" value="Genomic_DNA"/>
</dbReference>
<evidence type="ECO:0000313" key="3">
    <source>
        <dbReference type="Proteomes" id="UP000245838"/>
    </source>
</evidence>
<accession>A0A193QFS1</accession>
<evidence type="ECO:0000313" key="2">
    <source>
        <dbReference type="EMBL" id="CRL43770.1"/>
    </source>
</evidence>
<gene>
    <name evidence="2" type="ORF">SGGMMB4_00341</name>
</gene>
<dbReference type="SUPFAM" id="SSF141729">
    <property type="entry name" value="FimD N-terminal domain-like"/>
    <property type="match status" value="1"/>
</dbReference>
<dbReference type="Proteomes" id="UP000245838">
    <property type="component" value="Chromosome sggmmb4_Chromosome"/>
</dbReference>
<dbReference type="AlphaFoldDB" id="A0A193QFS1"/>